<gene>
    <name evidence="3" type="primary">LOC136086919</name>
</gene>
<evidence type="ECO:0000313" key="3">
    <source>
        <dbReference type="RefSeq" id="XP_065665490.1"/>
    </source>
</evidence>
<dbReference type="Pfam" id="PF05699">
    <property type="entry name" value="Dimer_Tnp_hAT"/>
    <property type="match status" value="1"/>
</dbReference>
<dbReference type="GeneID" id="136086919"/>
<organism evidence="2 3">
    <name type="scientific">Hydra vulgaris</name>
    <name type="common">Hydra</name>
    <name type="synonym">Hydra attenuata</name>
    <dbReference type="NCBI Taxonomy" id="6087"/>
    <lineage>
        <taxon>Eukaryota</taxon>
        <taxon>Metazoa</taxon>
        <taxon>Cnidaria</taxon>
        <taxon>Hydrozoa</taxon>
        <taxon>Hydroidolina</taxon>
        <taxon>Anthoathecata</taxon>
        <taxon>Aplanulata</taxon>
        <taxon>Hydridae</taxon>
        <taxon>Hydra</taxon>
    </lineage>
</organism>
<dbReference type="PANTHER" id="PTHR46289">
    <property type="entry name" value="52 KDA REPRESSOR OF THE INHIBITOR OF THE PROTEIN KINASE-LIKE PROTEIN-RELATED"/>
    <property type="match status" value="1"/>
</dbReference>
<dbReference type="Proteomes" id="UP001652625">
    <property type="component" value="Chromosome 11"/>
</dbReference>
<sequence>MNVIVYRMKSLTEYLKTIRENFTYYEGEARQMLAKIKEQLNLDEFEMNYKREQRRLIKRKLFPGERNTECSLTPHQKFNTQVYLVIVDSSIVEMEERSSCYQNVQLNFSVLFNFNNKNLLDKRNLQQKYSNDLEIEFESELIHFHDHVNTQIGQNKPNAEVNIFKIFNDILSKKCYPNVAIAFRIYLTIACGVCEGERSFSKLALIKNQKRSVTCQDRLNALSIICIEHDFVKELNYAELISKFAAAKARKKTKYLLYIVYE</sequence>
<keyword evidence="2" id="KW-1185">Reference proteome</keyword>
<evidence type="ECO:0000313" key="2">
    <source>
        <dbReference type="Proteomes" id="UP001652625"/>
    </source>
</evidence>
<proteinExistence type="predicted"/>
<feature type="domain" description="HAT C-terminal dimerisation" evidence="1">
    <location>
        <begin position="160"/>
        <end position="230"/>
    </location>
</feature>
<reference evidence="3" key="1">
    <citation type="submission" date="2025-08" db="UniProtKB">
        <authorList>
            <consortium name="RefSeq"/>
        </authorList>
    </citation>
    <scope>IDENTIFICATION</scope>
</reference>
<dbReference type="InterPro" id="IPR008906">
    <property type="entry name" value="HATC_C_dom"/>
</dbReference>
<dbReference type="PANTHER" id="PTHR46289:SF19">
    <property type="entry name" value="ZINC FINGER MYM-TYPE CONTAINING 1"/>
    <property type="match status" value="1"/>
</dbReference>
<evidence type="ECO:0000259" key="1">
    <source>
        <dbReference type="Pfam" id="PF05699"/>
    </source>
</evidence>
<name>A0ABM4CU88_HYDVU</name>
<dbReference type="RefSeq" id="XP_065665490.1">
    <property type="nucleotide sequence ID" value="XM_065809418.1"/>
</dbReference>
<accession>A0ABM4CU88</accession>
<protein>
    <submittedName>
        <fullName evidence="3">Uncharacterized protein LOC136086919</fullName>
    </submittedName>
</protein>
<dbReference type="InterPro" id="IPR052958">
    <property type="entry name" value="IFN-induced_PKR_regulator"/>
</dbReference>